<dbReference type="EMBL" id="NWTC01000032">
    <property type="protein sequence ID" value="PDT44457.1"/>
    <property type="molecule type" value="Genomic_DNA"/>
</dbReference>
<name>A0A2A6LQ66_RHIFR</name>
<evidence type="ECO:0000313" key="2">
    <source>
        <dbReference type="Proteomes" id="UP000220353"/>
    </source>
</evidence>
<reference evidence="1 2" key="1">
    <citation type="submission" date="2017-09" db="EMBL/GenBank/DDBJ databases">
        <title>Comparative genomics of rhizobia isolated from Phaseolus vulgaris in China.</title>
        <authorList>
            <person name="Tong W."/>
        </authorList>
    </citation>
    <scope>NUCLEOTIDE SEQUENCE [LARGE SCALE GENOMIC DNA]</scope>
    <source>
        <strain evidence="1 2">PCH1</strain>
    </source>
</reference>
<sequence length="239" mass="26491">MRAPHAPDTEYVATSMGVEMGDVPTRKPKAWHGFVCLVLLLGQPQAVSASDWFDWYGITGPCDGDCAFMIFGGKFVETPMDEVFFQGNLSPSEWNFGDSGLLGIAASRRVASLLDNKFQIEAELGLAKRFGAMDEYETWAAAYLRYVSFPWNDYLYTTVAVSTGINYASGIADFEKEKSDNGDGSRLLHYFAPEITFAAPEDKSKELVIRFHHRSGIFGLVNDTGGGVQYLTVGLRFRF</sequence>
<dbReference type="AlphaFoldDB" id="A0A2A6LQ66"/>
<accession>A0A2A6LQ66</accession>
<gene>
    <name evidence="1" type="ORF">CO661_29005</name>
</gene>
<comment type="caution">
    <text evidence="1">The sequence shown here is derived from an EMBL/GenBank/DDBJ whole genome shotgun (WGS) entry which is preliminary data.</text>
</comment>
<dbReference type="Proteomes" id="UP000220353">
    <property type="component" value="Unassembled WGS sequence"/>
</dbReference>
<organism evidence="1 2">
    <name type="scientific">Rhizobium fredii</name>
    <name type="common">Sinorhizobium fredii</name>
    <dbReference type="NCBI Taxonomy" id="380"/>
    <lineage>
        <taxon>Bacteria</taxon>
        <taxon>Pseudomonadati</taxon>
        <taxon>Pseudomonadota</taxon>
        <taxon>Alphaproteobacteria</taxon>
        <taxon>Hyphomicrobiales</taxon>
        <taxon>Rhizobiaceae</taxon>
        <taxon>Sinorhizobium/Ensifer group</taxon>
        <taxon>Sinorhizobium</taxon>
    </lineage>
</organism>
<evidence type="ECO:0000313" key="1">
    <source>
        <dbReference type="EMBL" id="PDT44457.1"/>
    </source>
</evidence>
<protein>
    <submittedName>
        <fullName evidence="1">Uncharacterized protein</fullName>
    </submittedName>
</protein>
<proteinExistence type="predicted"/>